<dbReference type="AlphaFoldDB" id="A0A7N0VFW1"/>
<reference evidence="2" key="1">
    <citation type="submission" date="2021-01" db="UniProtKB">
        <authorList>
            <consortium name="EnsemblPlants"/>
        </authorList>
    </citation>
    <scope>IDENTIFICATION</scope>
</reference>
<dbReference type="EnsemblPlants" id="Kaladp0674s0171.1.v1.1">
    <property type="protein sequence ID" value="Kaladp0674s0171.1.v1.1.CDS.1"/>
    <property type="gene ID" value="Kaladp0674s0171.v1.1"/>
</dbReference>
<accession>A0A7N0VFW1</accession>
<keyword evidence="1" id="KW-1133">Transmembrane helix</keyword>
<evidence type="ECO:0000313" key="3">
    <source>
        <dbReference type="Proteomes" id="UP000594263"/>
    </source>
</evidence>
<dbReference type="Gramene" id="Kaladp0674s0171.1.v1.1">
    <property type="protein sequence ID" value="Kaladp0674s0171.1.v1.1.CDS.1"/>
    <property type="gene ID" value="Kaladp0674s0171.v1.1"/>
</dbReference>
<name>A0A7N0VFW1_KALFE</name>
<organism evidence="2 3">
    <name type="scientific">Kalanchoe fedtschenkoi</name>
    <name type="common">Lavender scallops</name>
    <name type="synonym">South American air plant</name>
    <dbReference type="NCBI Taxonomy" id="63787"/>
    <lineage>
        <taxon>Eukaryota</taxon>
        <taxon>Viridiplantae</taxon>
        <taxon>Streptophyta</taxon>
        <taxon>Embryophyta</taxon>
        <taxon>Tracheophyta</taxon>
        <taxon>Spermatophyta</taxon>
        <taxon>Magnoliopsida</taxon>
        <taxon>eudicotyledons</taxon>
        <taxon>Gunneridae</taxon>
        <taxon>Pentapetalae</taxon>
        <taxon>Saxifragales</taxon>
        <taxon>Crassulaceae</taxon>
        <taxon>Kalanchoe</taxon>
    </lineage>
</organism>
<keyword evidence="3" id="KW-1185">Reference proteome</keyword>
<keyword evidence="1" id="KW-0812">Transmembrane</keyword>
<keyword evidence="1" id="KW-0472">Membrane</keyword>
<proteinExistence type="predicted"/>
<feature type="transmembrane region" description="Helical" evidence="1">
    <location>
        <begin position="72"/>
        <end position="96"/>
    </location>
</feature>
<protein>
    <submittedName>
        <fullName evidence="2">Uncharacterized protein</fullName>
    </submittedName>
</protein>
<sequence length="121" mass="14061">MMIHRATSSGFILLRMTGNSVPKTKATSLIKMTRARTKTTRAASVMDRQTERKKKDEVKRNVRMKRKNQKIFLSRLWFVPNMLNMVLCQVVAHLMNLFSDEALSLTGYVWIVSVELMDVKR</sequence>
<evidence type="ECO:0000313" key="2">
    <source>
        <dbReference type="EnsemblPlants" id="Kaladp0674s0171.1.v1.1.CDS.1"/>
    </source>
</evidence>
<dbReference type="Proteomes" id="UP000594263">
    <property type="component" value="Unplaced"/>
</dbReference>
<evidence type="ECO:0000256" key="1">
    <source>
        <dbReference type="SAM" id="Phobius"/>
    </source>
</evidence>